<dbReference type="InterPro" id="IPR029063">
    <property type="entry name" value="SAM-dependent_MTases_sf"/>
</dbReference>
<dbReference type="PANTHER" id="PTHR44742:SF2">
    <property type="entry name" value="24-METHYLENESTEROL C-METHYLTRANSFERASE 2"/>
    <property type="match status" value="1"/>
</dbReference>
<reference evidence="4" key="1">
    <citation type="submission" date="2021-01" db="EMBL/GenBank/DDBJ databases">
        <authorList>
            <person name="Corre E."/>
            <person name="Pelletier E."/>
            <person name="Niang G."/>
            <person name="Scheremetjew M."/>
            <person name="Finn R."/>
            <person name="Kale V."/>
            <person name="Holt S."/>
            <person name="Cochrane G."/>
            <person name="Meng A."/>
            <person name="Brown T."/>
            <person name="Cohen L."/>
        </authorList>
    </citation>
    <scope>NUCLEOTIDE SEQUENCE</scope>
    <source>
        <strain evidence="4">CCAC1681</strain>
    </source>
</reference>
<dbReference type="SUPFAM" id="SSF53335">
    <property type="entry name" value="S-adenosyl-L-methionine-dependent methyltransferases"/>
    <property type="match status" value="1"/>
</dbReference>
<accession>A0A7S0H1P6</accession>
<name>A0A7S0H1P6_MICPS</name>
<dbReference type="CDD" id="cd02440">
    <property type="entry name" value="AdoMet_MTases"/>
    <property type="match status" value="1"/>
</dbReference>
<dbReference type="GO" id="GO:0032259">
    <property type="term" value="P:methylation"/>
    <property type="evidence" value="ECO:0007669"/>
    <property type="project" value="UniProtKB-KW"/>
</dbReference>
<evidence type="ECO:0000313" key="4">
    <source>
        <dbReference type="EMBL" id="CAD8450001.1"/>
    </source>
</evidence>
<dbReference type="AlphaFoldDB" id="A0A7S0H1P6"/>
<dbReference type="GO" id="GO:0008168">
    <property type="term" value="F:methyltransferase activity"/>
    <property type="evidence" value="ECO:0007669"/>
    <property type="project" value="UniProtKB-KW"/>
</dbReference>
<dbReference type="GO" id="GO:0006694">
    <property type="term" value="P:steroid biosynthetic process"/>
    <property type="evidence" value="ECO:0007669"/>
    <property type="project" value="InterPro"/>
</dbReference>
<dbReference type="InterPro" id="IPR030384">
    <property type="entry name" value="MeTrfase_SMT"/>
</dbReference>
<sequence length="375" mass="40635">MTSSAVVGDIVAKLDNPTVKWVAVGAGVSGAAYLAMKVSWFRKNPFHSFGGKTGAMAKDLVNSGINSYNQFFDQEDGKGVGSRILSTPEFVDKFYSLITDFYEYGWGESFHFAAREIGESFEASIIRQETAIAETIGLKPGMRALDIGCGVGGPMRNIVKATGGHVTGITINEYQVGRCLKLNKEAGVSDLTDIKQGDFMDLDKVFPAESFDGAYAIEAACHASNTAALYKKVFTVLKPGALFSSYEWLRTNKYDKNNKRHVDVVDGIAEGNALPEVRTIEDCIAAAKEAGFEVQYTFDRATTGGKPWQAAMKSARRAAYITHILTGVLEFIRFAPKGTQAVHTMLLKAAVNLEAGGDLGIFSPMYLIVMKKPVA</sequence>
<dbReference type="Gene3D" id="3.40.50.150">
    <property type="entry name" value="Vaccinia Virus protein VP39"/>
    <property type="match status" value="1"/>
</dbReference>
<gene>
    <name evidence="4" type="ORF">MSP1401_LOCUS11435</name>
</gene>
<dbReference type="Pfam" id="PF02353">
    <property type="entry name" value="CMAS"/>
    <property type="match status" value="1"/>
</dbReference>
<keyword evidence="2" id="KW-0949">S-adenosyl-L-methionine</keyword>
<keyword evidence="2" id="KW-0489">Methyltransferase</keyword>
<dbReference type="PROSITE" id="PS51685">
    <property type="entry name" value="SAM_MT_ERG6_SMT"/>
    <property type="match status" value="1"/>
</dbReference>
<evidence type="ECO:0000259" key="3">
    <source>
        <dbReference type="PROSITE" id="PS51685"/>
    </source>
</evidence>
<evidence type="ECO:0000256" key="2">
    <source>
        <dbReference type="PROSITE-ProRule" id="PRU01022"/>
    </source>
</evidence>
<dbReference type="Pfam" id="PF08498">
    <property type="entry name" value="Sterol_MT_C"/>
    <property type="match status" value="1"/>
</dbReference>
<feature type="domain" description="SAM-dependent methyltransferase Erg6/SMT-type" evidence="3">
    <location>
        <begin position="94"/>
        <end position="373"/>
    </location>
</feature>
<evidence type="ECO:0000256" key="1">
    <source>
        <dbReference type="ARBA" id="ARBA00022679"/>
    </source>
</evidence>
<comment type="similarity">
    <text evidence="2">Belongs to the class I-like SAM-binding methyltransferase superfamily. Erg6/SMT family.</text>
</comment>
<protein>
    <recommendedName>
        <fullName evidence="3">SAM-dependent methyltransferase Erg6/SMT-type domain-containing protein</fullName>
    </recommendedName>
</protein>
<dbReference type="PANTHER" id="PTHR44742">
    <property type="match status" value="1"/>
</dbReference>
<organism evidence="4">
    <name type="scientific">Micromonas pusilla</name>
    <name type="common">Picoplanktonic green alga</name>
    <name type="synonym">Chromulina pusilla</name>
    <dbReference type="NCBI Taxonomy" id="38833"/>
    <lineage>
        <taxon>Eukaryota</taxon>
        <taxon>Viridiplantae</taxon>
        <taxon>Chlorophyta</taxon>
        <taxon>Mamiellophyceae</taxon>
        <taxon>Mamiellales</taxon>
        <taxon>Mamiellaceae</taxon>
        <taxon>Micromonas</taxon>
    </lineage>
</organism>
<keyword evidence="1 2" id="KW-0808">Transferase</keyword>
<dbReference type="InterPro" id="IPR013705">
    <property type="entry name" value="Sterol_MeTrfase_C"/>
</dbReference>
<dbReference type="EMBL" id="HBEN01013746">
    <property type="protein sequence ID" value="CAD8450001.1"/>
    <property type="molecule type" value="Transcribed_RNA"/>
</dbReference>
<proteinExistence type="inferred from homology"/>